<dbReference type="EMBL" id="HACG01037996">
    <property type="protein sequence ID" value="CEK84861.1"/>
    <property type="molecule type" value="Transcribed_RNA"/>
</dbReference>
<gene>
    <name evidence="1" type="primary">ORF144936</name>
</gene>
<reference evidence="1" key="1">
    <citation type="submission" date="2014-12" db="EMBL/GenBank/DDBJ databases">
        <title>Insight into the proteome of Arion vulgaris.</title>
        <authorList>
            <person name="Aradska J."/>
            <person name="Bulat T."/>
            <person name="Smidak R."/>
            <person name="Sarate P."/>
            <person name="Gangsoo J."/>
            <person name="Sialana F."/>
            <person name="Bilban M."/>
            <person name="Lubec G."/>
        </authorList>
    </citation>
    <scope>NUCLEOTIDE SEQUENCE</scope>
    <source>
        <tissue evidence="1">Skin</tissue>
    </source>
</reference>
<protein>
    <submittedName>
        <fullName evidence="1">Uncharacterized protein</fullName>
    </submittedName>
</protein>
<organism evidence="1">
    <name type="scientific">Arion vulgaris</name>
    <dbReference type="NCBI Taxonomy" id="1028688"/>
    <lineage>
        <taxon>Eukaryota</taxon>
        <taxon>Metazoa</taxon>
        <taxon>Spiralia</taxon>
        <taxon>Lophotrochozoa</taxon>
        <taxon>Mollusca</taxon>
        <taxon>Gastropoda</taxon>
        <taxon>Heterobranchia</taxon>
        <taxon>Euthyneura</taxon>
        <taxon>Panpulmonata</taxon>
        <taxon>Eupulmonata</taxon>
        <taxon>Stylommatophora</taxon>
        <taxon>Helicina</taxon>
        <taxon>Arionoidea</taxon>
        <taxon>Arionidae</taxon>
        <taxon>Arion</taxon>
    </lineage>
</organism>
<dbReference type="AlphaFoldDB" id="A0A0B7AXS5"/>
<proteinExistence type="predicted"/>
<name>A0A0B7AXS5_9EUPU</name>
<evidence type="ECO:0000313" key="1">
    <source>
        <dbReference type="EMBL" id="CEK84861.1"/>
    </source>
</evidence>
<accession>A0A0B7AXS5</accession>
<sequence>MSHICPKAKRSTHFGSLCLYKGCQSSESGTYWKSAKQEQPIRTNWDTGKDLMHTTLFMMHTGVVS</sequence>